<dbReference type="EMBL" id="LXTC01000004">
    <property type="protein sequence ID" value="OBA20630.1"/>
    <property type="molecule type" value="Genomic_DNA"/>
</dbReference>
<protein>
    <submittedName>
        <fullName evidence="2">Uncharacterized protein</fullName>
    </submittedName>
</protein>
<comment type="caution">
    <text evidence="2">The sequence shown here is derived from an EMBL/GenBank/DDBJ whole genome shotgun (WGS) entry which is preliminary data.</text>
</comment>
<keyword evidence="3" id="KW-1185">Reference proteome</keyword>
<evidence type="ECO:0000313" key="2">
    <source>
        <dbReference type="EMBL" id="OBA20630.1"/>
    </source>
</evidence>
<dbReference type="RefSeq" id="XP_018711152.1">
    <property type="nucleotide sequence ID" value="XM_018854239.1"/>
</dbReference>
<accession>A0A1A0H9G2</accession>
<dbReference type="Proteomes" id="UP000092555">
    <property type="component" value="Unassembled WGS sequence"/>
</dbReference>
<feature type="region of interest" description="Disordered" evidence="1">
    <location>
        <begin position="693"/>
        <end position="729"/>
    </location>
</feature>
<evidence type="ECO:0000313" key="3">
    <source>
        <dbReference type="Proteomes" id="UP000092555"/>
    </source>
</evidence>
<organism evidence="2 3">
    <name type="scientific">Metschnikowia bicuspidata var. bicuspidata NRRL YB-4993</name>
    <dbReference type="NCBI Taxonomy" id="869754"/>
    <lineage>
        <taxon>Eukaryota</taxon>
        <taxon>Fungi</taxon>
        <taxon>Dikarya</taxon>
        <taxon>Ascomycota</taxon>
        <taxon>Saccharomycotina</taxon>
        <taxon>Pichiomycetes</taxon>
        <taxon>Metschnikowiaceae</taxon>
        <taxon>Metschnikowia</taxon>
    </lineage>
</organism>
<dbReference type="AlphaFoldDB" id="A0A1A0H9G2"/>
<feature type="region of interest" description="Disordered" evidence="1">
    <location>
        <begin position="225"/>
        <end position="302"/>
    </location>
</feature>
<sequence length="1018" mass="112740">MRFSSTRRSVRKTHKNPGESDSKFGSATSRPRENARRLPMLIRRRQRYTQQRSNCTALRLGKKSQIIAESLTELSTSLSQEADMAPVSKALDAIETVSGKQISLCASIPEIENRGVYRLPIQNKDWSLPLIEGPDPDLEVPVCQFLWEDSNMTGNGASQIGYPEPSPLISEEERLELLIESPEDVGEKNGKKSLENVGKETLENAAQDLGQTSDGESVHALTKNGTSTLLSDSNEETCFGSGPSAKGPKKNTRILSGLRTDSVASSPASALEVSTPGSTNGPRNKKKMDLAGSESRSSHALDPELEATIRNAPYSADETDTFATTHLNYEETSLYKLDCREAEIYYSLCPNSAESLDLCDETDEGDEANDCDLYYMSSNDDSSFSDWKRPTPNVSVVQPIPLAVNNLSHIRMLGISELGRASYIADYEETYNANRCYSNNEASPNYVLDKDKKAGDRNRSGLPVNGNDLWRDWRKPRSFGGLSLATNALNFCWLLGNSGNGRPASVNEDQAAHEASEEEIHSPLLDDQYTNKNTGLLVTPGTLKKIYSWGSAEARKSILNKQGTSLRTEGVQDAGGSSSSAIEKEAGIWKKSFANAAKASGISVPTAVPKVPVVDVPKVLAVQTKPLDSPGSVLAEERASLWDALGLGKITQCQTFKREYLVGRDFSLFRTTRIHLRNLFIFHELVPSLANYVQPEPSQEPKGRTEVKFDDDDVPLEAPQSKDEQGIDRRGFQTRTQSILKATKKPGDPKALLIREFKQPYSARKRKAIDRKMWAKVMLCQLKLEELKRDPKPGSHRQTVGAFRLCFDFTRTNYVYLATEQILEYVCCLWTVKKEAFAVFDNLMGAGYEYGVFLDFASSTRESAETLQQAQALVRLVMQTVRNSAIVLDGLRHQIQHLQSGAPGYIGTMVDLAQIAVSSRTEALEIFGEFWRDRNGADDGAQLLQQTHFDMLIQELDFLADRMKLFQVDQFEKAIEDVARSQELIGRIQLSLESHIGLVQDIIGERLNRVAAGSPLAS</sequence>
<feature type="compositionally biased region" description="Basic and acidic residues" evidence="1">
    <location>
        <begin position="699"/>
        <end position="708"/>
    </location>
</feature>
<name>A0A1A0H9G2_9ASCO</name>
<dbReference type="GeneID" id="30027215"/>
<feature type="region of interest" description="Disordered" evidence="1">
    <location>
        <begin position="1"/>
        <end position="37"/>
    </location>
</feature>
<dbReference type="OrthoDB" id="10451677at2759"/>
<gene>
    <name evidence="2" type="ORF">METBIDRAFT_12601</name>
</gene>
<evidence type="ECO:0000256" key="1">
    <source>
        <dbReference type="SAM" id="MobiDB-lite"/>
    </source>
</evidence>
<reference evidence="2 3" key="1">
    <citation type="submission" date="2016-05" db="EMBL/GenBank/DDBJ databases">
        <title>Comparative genomics of biotechnologically important yeasts.</title>
        <authorList>
            <consortium name="DOE Joint Genome Institute"/>
            <person name="Riley R."/>
            <person name="Haridas S."/>
            <person name="Wolfe K.H."/>
            <person name="Lopes M.R."/>
            <person name="Hittinger C.T."/>
            <person name="Goker M."/>
            <person name="Salamov A."/>
            <person name="Wisecaver J."/>
            <person name="Long T.M."/>
            <person name="Aerts A.L."/>
            <person name="Barry K."/>
            <person name="Choi C."/>
            <person name="Clum A."/>
            <person name="Coughlan A.Y."/>
            <person name="Deshpande S."/>
            <person name="Douglass A.P."/>
            <person name="Hanson S.J."/>
            <person name="Klenk H.-P."/>
            <person name="LaButti K."/>
            <person name="Lapidus A."/>
            <person name="Lindquist E."/>
            <person name="Lipzen A."/>
            <person name="Meier-kolthoff J.P."/>
            <person name="Ohm R.A."/>
            <person name="Otillar R.P."/>
            <person name="Pangilinan J."/>
            <person name="Peng Y."/>
            <person name="Rokas A."/>
            <person name="Rosa C.A."/>
            <person name="Scheuner C."/>
            <person name="Sibirny A.A."/>
            <person name="Slot J.C."/>
            <person name="Stielow J.B."/>
            <person name="Sun H."/>
            <person name="Kurtzman C.P."/>
            <person name="Blackwell M."/>
            <person name="Grigoriev I.V."/>
            <person name="Jeffries T.W."/>
        </authorList>
    </citation>
    <scope>NUCLEOTIDE SEQUENCE [LARGE SCALE GENOMIC DNA]</scope>
    <source>
        <strain evidence="2 3">NRRL YB-4993</strain>
    </source>
</reference>
<proteinExistence type="predicted"/>
<feature type="compositionally biased region" description="Basic and acidic residues" evidence="1">
    <location>
        <begin position="720"/>
        <end position="729"/>
    </location>
</feature>